<dbReference type="KEGG" id="mcos:GM418_21640"/>
<feature type="transmembrane region" description="Helical" evidence="1">
    <location>
        <begin position="159"/>
        <end position="177"/>
    </location>
</feature>
<feature type="transmembrane region" description="Helical" evidence="1">
    <location>
        <begin position="304"/>
        <end position="321"/>
    </location>
</feature>
<feature type="transmembrane region" description="Helical" evidence="1">
    <location>
        <begin position="273"/>
        <end position="292"/>
    </location>
</feature>
<feature type="transmembrane region" description="Helical" evidence="1">
    <location>
        <begin position="183"/>
        <end position="204"/>
    </location>
</feature>
<dbReference type="RefSeq" id="WP_158869309.1">
    <property type="nucleotide sequence ID" value="NZ_CP046401.1"/>
</dbReference>
<evidence type="ECO:0000256" key="1">
    <source>
        <dbReference type="SAM" id="Phobius"/>
    </source>
</evidence>
<feature type="transmembrane region" description="Helical" evidence="1">
    <location>
        <begin position="627"/>
        <end position="647"/>
    </location>
</feature>
<protein>
    <submittedName>
        <fullName evidence="2">Uncharacterized protein</fullName>
    </submittedName>
</protein>
<organism evidence="2 3">
    <name type="scientific">Maribellus comscasis</name>
    <dbReference type="NCBI Taxonomy" id="2681766"/>
    <lineage>
        <taxon>Bacteria</taxon>
        <taxon>Pseudomonadati</taxon>
        <taxon>Bacteroidota</taxon>
        <taxon>Bacteroidia</taxon>
        <taxon>Marinilabiliales</taxon>
        <taxon>Prolixibacteraceae</taxon>
        <taxon>Maribellus</taxon>
    </lineage>
</organism>
<feature type="transmembrane region" description="Helical" evidence="1">
    <location>
        <begin position="515"/>
        <end position="535"/>
    </location>
</feature>
<feature type="transmembrane region" description="Helical" evidence="1">
    <location>
        <begin position="128"/>
        <end position="152"/>
    </location>
</feature>
<reference evidence="2 3" key="1">
    <citation type="submission" date="2019-11" db="EMBL/GenBank/DDBJ databases">
        <authorList>
            <person name="Zheng R.K."/>
            <person name="Sun C.M."/>
        </authorList>
    </citation>
    <scope>NUCLEOTIDE SEQUENCE [LARGE SCALE GENOMIC DNA]</scope>
    <source>
        <strain evidence="2 3">WC007</strain>
    </source>
</reference>
<feature type="transmembrane region" description="Helical" evidence="1">
    <location>
        <begin position="6"/>
        <end position="28"/>
    </location>
</feature>
<keyword evidence="1" id="KW-0812">Transmembrane</keyword>
<dbReference type="EMBL" id="CP046401">
    <property type="protein sequence ID" value="QGY46173.1"/>
    <property type="molecule type" value="Genomic_DNA"/>
</dbReference>
<gene>
    <name evidence="2" type="ORF">GM418_21640</name>
</gene>
<name>A0A6I6K3K5_9BACT</name>
<feature type="transmembrane region" description="Helical" evidence="1">
    <location>
        <begin position="555"/>
        <end position="580"/>
    </location>
</feature>
<keyword evidence="1" id="KW-1133">Transmembrane helix</keyword>
<sequence>MDIVIILKILIPFFLYLVLLQFVAKIVYKNMLEKSTKNKVTTESGLAQKKSSVYTSNLTYTDKLEEIPFKRSNQFESLEKRLTIGSTFFRIHFSWTLIITLIFGISIVSHQSNPDSLESIFYDNSSTLQPILILSYSSMIIAIAGGHLYYYIRDNALPILYQIFVVILITLSVFIFSDFIHKPVYILISVGIYLIILSVTILTIKELAHPKDLSINLVILRVFGNYKNMGLIFGRLIKRWKYIGAHYTIVDPSYIKYYYRFWGPKNLTNSLEVIFILTLIFIVYGVFNFFFWDFELIPIQYNTYFEFGLPVLVFTVTLFIVKRNIKRNFLDSAGAIGFKVQKHNSKNPRKNYQYSELPIYCFENIWKPALNELKDVGDVVLMDLRGFSDSNRGCKYEIEFIVDHINIQNVLVLVDNKTKINVFDLFQEKFRNMDNESPNRFLQKPKIKLLDVEKYRTTLFPGLRIIRREIVNNIVNILLYSSLEGSAKEKFIHTEKLYTHQNNLKPPPKNKFKEFFKGSFLGFFIACIINVFLFYSVYPLEYFEKINYFDPHENIFPIILIFSVFGALFSSIPSGFCWVIAKVNRKIVLVGTLLGYVFGFTAFLMTLKEGDLSFSVFNDIFYKAVSMGIAGEITGTLLALVIFKLHFSNTKLVLR</sequence>
<dbReference type="AlphaFoldDB" id="A0A6I6K3K5"/>
<evidence type="ECO:0000313" key="3">
    <source>
        <dbReference type="Proteomes" id="UP000428260"/>
    </source>
</evidence>
<keyword evidence="1" id="KW-0472">Membrane</keyword>
<proteinExistence type="predicted"/>
<evidence type="ECO:0000313" key="2">
    <source>
        <dbReference type="EMBL" id="QGY46173.1"/>
    </source>
</evidence>
<dbReference type="Proteomes" id="UP000428260">
    <property type="component" value="Chromosome"/>
</dbReference>
<keyword evidence="3" id="KW-1185">Reference proteome</keyword>
<accession>A0A6I6K3K5</accession>
<feature type="transmembrane region" description="Helical" evidence="1">
    <location>
        <begin position="587"/>
        <end position="607"/>
    </location>
</feature>
<feature type="transmembrane region" description="Helical" evidence="1">
    <location>
        <begin position="88"/>
        <end position="108"/>
    </location>
</feature>